<dbReference type="EMBL" id="BAAAGG010000005">
    <property type="protein sequence ID" value="GAA0754053.1"/>
    <property type="molecule type" value="Genomic_DNA"/>
</dbReference>
<dbReference type="Gene3D" id="3.40.50.620">
    <property type="entry name" value="HUPs"/>
    <property type="match status" value="1"/>
</dbReference>
<dbReference type="PANTHER" id="PTHR43284">
    <property type="entry name" value="ASPARAGINE SYNTHETASE (GLUTAMINE-HYDROLYZING)"/>
    <property type="match status" value="1"/>
</dbReference>
<evidence type="ECO:0000256" key="5">
    <source>
        <dbReference type="ARBA" id="ARBA00022840"/>
    </source>
</evidence>
<evidence type="ECO:0000313" key="10">
    <source>
        <dbReference type="Proteomes" id="UP001500185"/>
    </source>
</evidence>
<keyword evidence="4" id="KW-0547">Nucleotide-binding</keyword>
<dbReference type="CDD" id="cd00712">
    <property type="entry name" value="AsnB"/>
    <property type="match status" value="1"/>
</dbReference>
<evidence type="ECO:0000256" key="2">
    <source>
        <dbReference type="ARBA" id="ARBA00005752"/>
    </source>
</evidence>
<comment type="catalytic activity">
    <reaction evidence="7">
        <text>L-aspartate + L-glutamine + ATP + H2O = L-asparagine + L-glutamate + AMP + diphosphate + H(+)</text>
        <dbReference type="Rhea" id="RHEA:12228"/>
        <dbReference type="ChEBI" id="CHEBI:15377"/>
        <dbReference type="ChEBI" id="CHEBI:15378"/>
        <dbReference type="ChEBI" id="CHEBI:29985"/>
        <dbReference type="ChEBI" id="CHEBI:29991"/>
        <dbReference type="ChEBI" id="CHEBI:30616"/>
        <dbReference type="ChEBI" id="CHEBI:33019"/>
        <dbReference type="ChEBI" id="CHEBI:58048"/>
        <dbReference type="ChEBI" id="CHEBI:58359"/>
        <dbReference type="ChEBI" id="CHEBI:456215"/>
        <dbReference type="EC" id="6.3.5.4"/>
    </reaction>
</comment>
<dbReference type="InterPro" id="IPR001962">
    <property type="entry name" value="Asn_synthase"/>
</dbReference>
<dbReference type="Proteomes" id="UP001500185">
    <property type="component" value="Unassembled WGS sequence"/>
</dbReference>
<dbReference type="PIRSF" id="PIRSF001589">
    <property type="entry name" value="Asn_synthetase_glu-h"/>
    <property type="match status" value="1"/>
</dbReference>
<dbReference type="InterPro" id="IPR029055">
    <property type="entry name" value="Ntn_hydrolases_N"/>
</dbReference>
<dbReference type="EC" id="6.3.5.4" evidence="3"/>
<comment type="caution">
    <text evidence="9">The sequence shown here is derived from an EMBL/GenBank/DDBJ whole genome shotgun (WGS) entry which is preliminary data.</text>
</comment>
<name>A0ABN1K4K3_9FLAO</name>
<dbReference type="Gene3D" id="3.60.20.10">
    <property type="entry name" value="Glutamine Phosphoribosylpyrophosphate, subunit 1, domain 1"/>
    <property type="match status" value="1"/>
</dbReference>
<keyword evidence="5" id="KW-0067">ATP-binding</keyword>
<keyword evidence="10" id="KW-1185">Reference proteome</keyword>
<comment type="pathway">
    <text evidence="1">Amino-acid biosynthesis; L-asparagine biosynthesis; L-asparagine from L-aspartate (L-Gln route): step 1/1.</text>
</comment>
<dbReference type="SUPFAM" id="SSF56235">
    <property type="entry name" value="N-terminal nucleophile aminohydrolases (Ntn hydrolases)"/>
    <property type="match status" value="1"/>
</dbReference>
<accession>A0ABN1K4K3</accession>
<dbReference type="CDD" id="cd01991">
    <property type="entry name" value="Asn_synthase_B_C"/>
    <property type="match status" value="1"/>
</dbReference>
<dbReference type="PROSITE" id="PS51278">
    <property type="entry name" value="GATASE_TYPE_2"/>
    <property type="match status" value="1"/>
</dbReference>
<evidence type="ECO:0000256" key="3">
    <source>
        <dbReference type="ARBA" id="ARBA00012737"/>
    </source>
</evidence>
<dbReference type="InterPro" id="IPR017932">
    <property type="entry name" value="GATase_2_dom"/>
</dbReference>
<feature type="domain" description="Glutamine amidotransferase type-2" evidence="8">
    <location>
        <begin position="2"/>
        <end position="187"/>
    </location>
</feature>
<dbReference type="InterPro" id="IPR033738">
    <property type="entry name" value="AsnB_N"/>
</dbReference>
<keyword evidence="6" id="KW-0315">Glutamine amidotransferase</keyword>
<dbReference type="InterPro" id="IPR051786">
    <property type="entry name" value="ASN_synthetase/amidase"/>
</dbReference>
<dbReference type="SUPFAM" id="SSF52402">
    <property type="entry name" value="Adenine nucleotide alpha hydrolases-like"/>
    <property type="match status" value="1"/>
</dbReference>
<protein>
    <recommendedName>
        <fullName evidence="3">asparagine synthase (glutamine-hydrolyzing)</fullName>
        <ecNumber evidence="3">6.3.5.4</ecNumber>
    </recommendedName>
</protein>
<organism evidence="9 10">
    <name type="scientific">Psychroflexus lacisalsi</name>
    <dbReference type="NCBI Taxonomy" id="503928"/>
    <lineage>
        <taxon>Bacteria</taxon>
        <taxon>Pseudomonadati</taxon>
        <taxon>Bacteroidota</taxon>
        <taxon>Flavobacteriia</taxon>
        <taxon>Flavobacteriales</taxon>
        <taxon>Flavobacteriaceae</taxon>
        <taxon>Psychroflexus</taxon>
    </lineage>
</organism>
<dbReference type="Pfam" id="PF13537">
    <property type="entry name" value="GATase_7"/>
    <property type="match status" value="1"/>
</dbReference>
<dbReference type="Pfam" id="PF00733">
    <property type="entry name" value="Asn_synthase"/>
    <property type="match status" value="1"/>
</dbReference>
<evidence type="ECO:0000259" key="8">
    <source>
        <dbReference type="PROSITE" id="PS51278"/>
    </source>
</evidence>
<dbReference type="NCBIfam" id="TIGR01536">
    <property type="entry name" value="asn_synth_AEB"/>
    <property type="match status" value="1"/>
</dbReference>
<dbReference type="InterPro" id="IPR006426">
    <property type="entry name" value="Asn_synth_AEB"/>
</dbReference>
<evidence type="ECO:0000256" key="1">
    <source>
        <dbReference type="ARBA" id="ARBA00005187"/>
    </source>
</evidence>
<proteinExistence type="inferred from homology"/>
<comment type="similarity">
    <text evidence="2">Belongs to the asparagine synthetase family.</text>
</comment>
<dbReference type="RefSeq" id="WP_224453266.1">
    <property type="nucleotide sequence ID" value="NZ_BAAAGG010000005.1"/>
</dbReference>
<gene>
    <name evidence="9" type="primary">asnB_1</name>
    <name evidence="9" type="ORF">GCM10009433_07150</name>
</gene>
<sequence length="566" mass="64201">MCGISGFFDRTQQLDQSQLEKYNKILAHRGPDGNGMFFKKTENGNIGLGHTRLSILDLSDLGKQPMYFKNLSIVLNGEIYNYKNIQKELETLGYSFNSSSDTEVVLKSFHAWGMDCVKKFVGMFSFGIFDSQKELLSLCRDRLGVKPLYWYQDENQFIFGSELKVLFSTKTFSAKVDPTSLATFINYGYSTNNSTMLQNVKKGAIGSWTVYNCSTNSLKVYPYWNYGDLFEKERFKGTFDEAVNETERLAQEACELRMISDVPVGVFLSGGFDSTLVTALLQKDRTEKLKTFTIGFSDGVDESKDAAKIAAHLGTDHTSYDCKQKDAKDLIPELAYLYDDPIADISCIPTMLVSKLARKEVTVALSAEGGDELFGGYGGFKSAPNLVKKINQIPFKQFIGESAKTLAPMFKGRHNHLEKKIEGVSNMLLTENRNRIYEMHSQQGGFPKDLMSNLFSQPFKIQHHQHTTKELIDPLDDLYILGVEDTLANLLLVKIDRGAMRFSLEGREPLLDHNLMEFAASLPYHFKHNGVESKRPIREIVYKYVPKKIMDRPKVGFDLPIYKWLK</sequence>
<evidence type="ECO:0000313" key="9">
    <source>
        <dbReference type="EMBL" id="GAA0754053.1"/>
    </source>
</evidence>
<dbReference type="PANTHER" id="PTHR43284:SF1">
    <property type="entry name" value="ASPARAGINE SYNTHETASE"/>
    <property type="match status" value="1"/>
</dbReference>
<evidence type="ECO:0000256" key="4">
    <source>
        <dbReference type="ARBA" id="ARBA00022741"/>
    </source>
</evidence>
<evidence type="ECO:0000256" key="6">
    <source>
        <dbReference type="ARBA" id="ARBA00022962"/>
    </source>
</evidence>
<evidence type="ECO:0000256" key="7">
    <source>
        <dbReference type="ARBA" id="ARBA00048741"/>
    </source>
</evidence>
<dbReference type="InterPro" id="IPR014729">
    <property type="entry name" value="Rossmann-like_a/b/a_fold"/>
</dbReference>
<reference evidence="9 10" key="1">
    <citation type="journal article" date="2019" name="Int. J. Syst. Evol. Microbiol.">
        <title>The Global Catalogue of Microorganisms (GCM) 10K type strain sequencing project: providing services to taxonomists for standard genome sequencing and annotation.</title>
        <authorList>
            <consortium name="The Broad Institute Genomics Platform"/>
            <consortium name="The Broad Institute Genome Sequencing Center for Infectious Disease"/>
            <person name="Wu L."/>
            <person name="Ma J."/>
        </authorList>
    </citation>
    <scope>NUCLEOTIDE SEQUENCE [LARGE SCALE GENOMIC DNA]</scope>
    <source>
        <strain evidence="9 10">JCM 16231</strain>
    </source>
</reference>